<evidence type="ECO:0000313" key="2">
    <source>
        <dbReference type="EMBL" id="GBM80070.1"/>
    </source>
</evidence>
<accession>A0A4Y2IQP4</accession>
<sequence length="94" mass="10062">MFLGSQIGCDSFLGSQIECGIFLGSQIGCNIFLGSQIGRDIFLGSQIECGIFLGSQIGPHWPSGFGAGDVQDQNPIPVKMTTAVYLDILNIYPF</sequence>
<dbReference type="OrthoDB" id="10191525at2759"/>
<evidence type="ECO:0000313" key="3">
    <source>
        <dbReference type="Proteomes" id="UP000499080"/>
    </source>
</evidence>
<dbReference type="Proteomes" id="UP000499080">
    <property type="component" value="Unassembled WGS sequence"/>
</dbReference>
<proteinExistence type="predicted"/>
<comment type="caution">
    <text evidence="1">The sequence shown here is derived from an EMBL/GenBank/DDBJ whole genome shotgun (WGS) entry which is preliminary data.</text>
</comment>
<dbReference type="EMBL" id="BGPR01107545">
    <property type="protein sequence ID" value="GBM79980.1"/>
    <property type="molecule type" value="Genomic_DNA"/>
</dbReference>
<keyword evidence="3" id="KW-1185">Reference proteome</keyword>
<dbReference type="AlphaFoldDB" id="A0A4Y2IQP4"/>
<evidence type="ECO:0000313" key="1">
    <source>
        <dbReference type="EMBL" id="GBM79980.1"/>
    </source>
</evidence>
<reference evidence="1 3" key="1">
    <citation type="journal article" date="2019" name="Sci. Rep.">
        <title>Orb-weaving spider Araneus ventricosus genome elucidates the spidroin gene catalogue.</title>
        <authorList>
            <person name="Kono N."/>
            <person name="Nakamura H."/>
            <person name="Ohtoshi R."/>
            <person name="Moran D.A.P."/>
            <person name="Shinohara A."/>
            <person name="Yoshida Y."/>
            <person name="Fujiwara M."/>
            <person name="Mori M."/>
            <person name="Tomita M."/>
            <person name="Arakawa K."/>
        </authorList>
    </citation>
    <scope>NUCLEOTIDE SEQUENCE [LARGE SCALE GENOMIC DNA]</scope>
</reference>
<gene>
    <name evidence="2" type="ORF">AVEN_150030_1</name>
    <name evidence="1" type="ORF">AVEN_61214_1</name>
</gene>
<name>A0A4Y2IQP4_ARAVE</name>
<organism evidence="1 3">
    <name type="scientific">Araneus ventricosus</name>
    <name type="common">Orbweaver spider</name>
    <name type="synonym">Epeira ventricosa</name>
    <dbReference type="NCBI Taxonomy" id="182803"/>
    <lineage>
        <taxon>Eukaryota</taxon>
        <taxon>Metazoa</taxon>
        <taxon>Ecdysozoa</taxon>
        <taxon>Arthropoda</taxon>
        <taxon>Chelicerata</taxon>
        <taxon>Arachnida</taxon>
        <taxon>Araneae</taxon>
        <taxon>Araneomorphae</taxon>
        <taxon>Entelegynae</taxon>
        <taxon>Araneoidea</taxon>
        <taxon>Araneidae</taxon>
        <taxon>Araneus</taxon>
    </lineage>
</organism>
<protein>
    <submittedName>
        <fullName evidence="1">Uncharacterized protein</fullName>
    </submittedName>
</protein>
<dbReference type="EMBL" id="BGPR01107572">
    <property type="protein sequence ID" value="GBM80070.1"/>
    <property type="molecule type" value="Genomic_DNA"/>
</dbReference>